<dbReference type="SUPFAM" id="SSF55909">
    <property type="entry name" value="Pentein"/>
    <property type="match status" value="1"/>
</dbReference>
<keyword evidence="2" id="KW-1185">Reference proteome</keyword>
<comment type="caution">
    <text evidence="1">The sequence shown here is derived from an EMBL/GenBank/DDBJ whole genome shotgun (WGS) entry which is preliminary data.</text>
</comment>
<evidence type="ECO:0000313" key="2">
    <source>
        <dbReference type="Proteomes" id="UP000641803"/>
    </source>
</evidence>
<protein>
    <submittedName>
        <fullName evidence="1">N-dimethylarginine dimethylaminohydrolase</fullName>
    </submittedName>
</protein>
<accession>A0ABR8RT54</accession>
<dbReference type="EMBL" id="JACSQQ010000016">
    <property type="protein sequence ID" value="MBD7950961.1"/>
    <property type="molecule type" value="Genomic_DNA"/>
</dbReference>
<evidence type="ECO:0000313" key="1">
    <source>
        <dbReference type="EMBL" id="MBD7950961.1"/>
    </source>
</evidence>
<name>A0ABR8RT54_9CELL</name>
<proteinExistence type="predicted"/>
<dbReference type="Proteomes" id="UP000641803">
    <property type="component" value="Unassembled WGS sequence"/>
</dbReference>
<sequence length="316" mass="34073">MTTSTPGPTQVPRHYLMCRPTYFTVSYEINPWMDRARPVDTALAVSQWERLRDVYLDLGHRVEQIDPEPGLPDMVYAANGATVVDGLVYSALFRHPERAPEGPAYLKWFADRGYVTHTADHVNEGEGDLLVAGDVVLAGTGFRTERSAHQEAADLWGREVVTLELVDPRFYHLDTALVVLRGSEGAPRVAPGGTPPPFLTPLPDGAAHPLDPPHPGAARAAVEVPVDLAYYPPAFSPASQELLAERFPDAHHATEADALVLGLNAVSDGRHVVHAPAATHFAGALAERGYETLAVDTSELLRGGGGAKCCTLEIRS</sequence>
<organism evidence="1 2">
    <name type="scientific">Oerskovia rustica</name>
    <dbReference type="NCBI Taxonomy" id="2762237"/>
    <lineage>
        <taxon>Bacteria</taxon>
        <taxon>Bacillati</taxon>
        <taxon>Actinomycetota</taxon>
        <taxon>Actinomycetes</taxon>
        <taxon>Micrococcales</taxon>
        <taxon>Cellulomonadaceae</taxon>
        <taxon>Oerskovia</taxon>
    </lineage>
</organism>
<gene>
    <name evidence="1" type="ORF">H9652_11155</name>
</gene>
<dbReference type="Gene3D" id="3.75.10.10">
    <property type="entry name" value="L-arginine/glycine Amidinotransferase, Chain A"/>
    <property type="match status" value="2"/>
</dbReference>
<reference evidence="1 2" key="1">
    <citation type="submission" date="2020-08" db="EMBL/GenBank/DDBJ databases">
        <title>A Genomic Blueprint of the Chicken Gut Microbiome.</title>
        <authorList>
            <person name="Gilroy R."/>
            <person name="Ravi A."/>
            <person name="Getino M."/>
            <person name="Pursley I."/>
            <person name="Horton D.L."/>
            <person name="Alikhan N.-F."/>
            <person name="Baker D."/>
            <person name="Gharbi K."/>
            <person name="Hall N."/>
            <person name="Watson M."/>
            <person name="Adriaenssens E.M."/>
            <person name="Foster-Nyarko E."/>
            <person name="Jarju S."/>
            <person name="Secka A."/>
            <person name="Antonio M."/>
            <person name="Oren A."/>
            <person name="Chaudhuri R."/>
            <person name="La Ragione R.M."/>
            <person name="Hildebrand F."/>
            <person name="Pallen M.J."/>
        </authorList>
    </citation>
    <scope>NUCLEOTIDE SEQUENCE [LARGE SCALE GENOMIC DNA]</scope>
    <source>
        <strain evidence="1 2">Sa4CUA1</strain>
    </source>
</reference>
<dbReference type="RefSeq" id="WP_191796300.1">
    <property type="nucleotide sequence ID" value="NZ_JACSQQ010000016.1"/>
</dbReference>